<dbReference type="InterPro" id="IPR004307">
    <property type="entry name" value="TspO_MBR"/>
</dbReference>
<name>A0ABS1E5K2_9GAMM</name>
<reference evidence="8 9" key="1">
    <citation type="journal article" date="2020" name="Microorganisms">
        <title>Osmotic Adaptation and Compatible Solute Biosynthesis of Phototrophic Bacteria as Revealed from Genome Analyses.</title>
        <authorList>
            <person name="Imhoff J.F."/>
            <person name="Rahn T."/>
            <person name="Kunzel S."/>
            <person name="Keller A."/>
            <person name="Neulinger S.C."/>
        </authorList>
    </citation>
    <scope>NUCLEOTIDE SEQUENCE [LARGE SCALE GENOMIC DNA]</scope>
    <source>
        <strain evidence="8 9">DSM 15116</strain>
    </source>
</reference>
<organism evidence="8 9">
    <name type="scientific">Halorhodospira neutriphila</name>
    <dbReference type="NCBI Taxonomy" id="168379"/>
    <lineage>
        <taxon>Bacteria</taxon>
        <taxon>Pseudomonadati</taxon>
        <taxon>Pseudomonadota</taxon>
        <taxon>Gammaproteobacteria</taxon>
        <taxon>Chromatiales</taxon>
        <taxon>Ectothiorhodospiraceae</taxon>
        <taxon>Halorhodospira</taxon>
    </lineage>
</organism>
<dbReference type="EMBL" id="NRSH01000089">
    <property type="protein sequence ID" value="MBK1727021.1"/>
    <property type="molecule type" value="Genomic_DNA"/>
</dbReference>
<dbReference type="InterPro" id="IPR038330">
    <property type="entry name" value="TspO/MBR-related_sf"/>
</dbReference>
<evidence type="ECO:0000256" key="1">
    <source>
        <dbReference type="ARBA" id="ARBA00004141"/>
    </source>
</evidence>
<dbReference type="PANTHER" id="PTHR10057:SF0">
    <property type="entry name" value="TRANSLOCATOR PROTEIN"/>
    <property type="match status" value="1"/>
</dbReference>
<dbReference type="PIRSF" id="PIRSF005859">
    <property type="entry name" value="PBR"/>
    <property type="match status" value="1"/>
</dbReference>
<comment type="subcellular location">
    <subcellularLocation>
        <location evidence="1">Membrane</location>
        <topology evidence="1">Multi-pass membrane protein</topology>
    </subcellularLocation>
</comment>
<feature type="signal peptide" evidence="7">
    <location>
        <begin position="1"/>
        <end position="16"/>
    </location>
</feature>
<feature type="chain" id="PRO_5045800669" evidence="7">
    <location>
        <begin position="17"/>
        <end position="173"/>
    </location>
</feature>
<evidence type="ECO:0000313" key="8">
    <source>
        <dbReference type="EMBL" id="MBK1727021.1"/>
    </source>
</evidence>
<keyword evidence="9" id="KW-1185">Reference proteome</keyword>
<dbReference type="RefSeq" id="WP_200259437.1">
    <property type="nucleotide sequence ID" value="NZ_NRSH01000089.1"/>
</dbReference>
<feature type="transmembrane region" description="Helical" evidence="6">
    <location>
        <begin position="70"/>
        <end position="88"/>
    </location>
</feature>
<dbReference type="Gene3D" id="1.20.1260.100">
    <property type="entry name" value="TspO/MBR protein"/>
    <property type="match status" value="1"/>
</dbReference>
<sequence>MSLLIFLIFLGACAGAATTGALFGPDRWYEGLEKPWWTPPNWVFPIAWSVAYLLVAVAAWRIAVAEPSTVQALALALWSLQIVLNALWTPTFFGLHRIAGGMAVLASLWGVTLVATAVFFTVDGLAGVLFVLYLAWLSYAASLNYGIWQRNGAGPGAGAEAAGGEASSPAQRP</sequence>
<gene>
    <name evidence="8" type="ORF">CKO13_08290</name>
</gene>
<accession>A0ABS1E5K2</accession>
<feature type="transmembrane region" description="Helical" evidence="6">
    <location>
        <begin position="42"/>
        <end position="63"/>
    </location>
</feature>
<comment type="caution">
    <text evidence="8">The sequence shown here is derived from an EMBL/GenBank/DDBJ whole genome shotgun (WGS) entry which is preliminary data.</text>
</comment>
<evidence type="ECO:0000256" key="7">
    <source>
        <dbReference type="SAM" id="SignalP"/>
    </source>
</evidence>
<keyword evidence="5 6" id="KW-0472">Membrane</keyword>
<comment type="similarity">
    <text evidence="2">Belongs to the TspO/BZRP family.</text>
</comment>
<dbReference type="Pfam" id="PF03073">
    <property type="entry name" value="TspO_MBR"/>
    <property type="match status" value="1"/>
</dbReference>
<proteinExistence type="inferred from homology"/>
<evidence type="ECO:0000256" key="6">
    <source>
        <dbReference type="SAM" id="Phobius"/>
    </source>
</evidence>
<dbReference type="CDD" id="cd15904">
    <property type="entry name" value="TSPO_MBR"/>
    <property type="match status" value="1"/>
</dbReference>
<protein>
    <submittedName>
        <fullName evidence="8">Sensory protein TspO</fullName>
    </submittedName>
</protein>
<evidence type="ECO:0000256" key="2">
    <source>
        <dbReference type="ARBA" id="ARBA00007524"/>
    </source>
</evidence>
<evidence type="ECO:0000256" key="4">
    <source>
        <dbReference type="ARBA" id="ARBA00022989"/>
    </source>
</evidence>
<evidence type="ECO:0000313" key="9">
    <source>
        <dbReference type="Proteomes" id="UP000738126"/>
    </source>
</evidence>
<dbReference type="NCBIfam" id="NF047825">
    <property type="entry name" value="T-richsensTspOAlph"/>
    <property type="match status" value="1"/>
</dbReference>
<keyword evidence="4 6" id="KW-1133">Transmembrane helix</keyword>
<keyword evidence="7" id="KW-0732">Signal</keyword>
<evidence type="ECO:0000256" key="5">
    <source>
        <dbReference type="ARBA" id="ARBA00023136"/>
    </source>
</evidence>
<dbReference type="PANTHER" id="PTHR10057">
    <property type="entry name" value="PERIPHERAL-TYPE BENZODIAZEPINE RECEPTOR"/>
    <property type="match status" value="1"/>
</dbReference>
<dbReference type="Proteomes" id="UP000738126">
    <property type="component" value="Unassembled WGS sequence"/>
</dbReference>
<keyword evidence="3 6" id="KW-0812">Transmembrane</keyword>
<evidence type="ECO:0000256" key="3">
    <source>
        <dbReference type="ARBA" id="ARBA00022692"/>
    </source>
</evidence>
<feature type="transmembrane region" description="Helical" evidence="6">
    <location>
        <begin position="108"/>
        <end position="136"/>
    </location>
</feature>